<dbReference type="InterPro" id="IPR028275">
    <property type="entry name" value="CLU_N"/>
</dbReference>
<keyword evidence="4" id="KW-0677">Repeat</keyword>
<dbReference type="InterPro" id="IPR019734">
    <property type="entry name" value="TPR_rpt"/>
</dbReference>
<dbReference type="Gene3D" id="1.25.40.10">
    <property type="entry name" value="Tetratricopeptide repeat domain"/>
    <property type="match status" value="2"/>
</dbReference>
<dbReference type="GO" id="GO:0005737">
    <property type="term" value="C:cytoplasm"/>
    <property type="evidence" value="ECO:0000318"/>
    <property type="project" value="GO_Central"/>
</dbReference>
<dbReference type="InterPro" id="IPR023231">
    <property type="entry name" value="GSKIP_dom_sf"/>
</dbReference>
<reference evidence="11" key="1">
    <citation type="journal article" date="2016" name="Nat. Biotechnol.">
        <title>Sequencing wild and cultivated cassava and related species reveals extensive interspecific hybridization and genetic diversity.</title>
        <authorList>
            <person name="Bredeson J.V."/>
            <person name="Lyons J.B."/>
            <person name="Prochnik S.E."/>
            <person name="Wu G.A."/>
            <person name="Ha C.M."/>
            <person name="Edsinger-Gonzales E."/>
            <person name="Grimwood J."/>
            <person name="Schmutz J."/>
            <person name="Rabbi I.Y."/>
            <person name="Egesi C."/>
            <person name="Nauluvula P."/>
            <person name="Lebot V."/>
            <person name="Ndunguru J."/>
            <person name="Mkamilo G."/>
            <person name="Bart R.S."/>
            <person name="Setter T.L."/>
            <person name="Gleadow R.M."/>
            <person name="Kulakow P."/>
            <person name="Ferguson M.E."/>
            <person name="Rounsley S."/>
            <person name="Rokhsar D.S."/>
        </authorList>
    </citation>
    <scope>NUCLEOTIDE SEQUENCE [LARGE SCALE GENOMIC DNA]</scope>
    <source>
        <strain evidence="11">cv. AM560-2</strain>
    </source>
</reference>
<evidence type="ECO:0000256" key="3">
    <source>
        <dbReference type="ARBA" id="ARBA00022490"/>
    </source>
</evidence>
<feature type="compositionally biased region" description="Basic and acidic residues" evidence="8">
    <location>
        <begin position="618"/>
        <end position="627"/>
    </location>
</feature>
<proteinExistence type="predicted"/>
<feature type="compositionally biased region" description="Polar residues" evidence="8">
    <location>
        <begin position="149"/>
        <end position="164"/>
    </location>
</feature>
<dbReference type="GO" id="GO:0019750">
    <property type="term" value="P:chloroplast localization"/>
    <property type="evidence" value="ECO:0007669"/>
    <property type="project" value="UniProtKB-ARBA"/>
</dbReference>
<dbReference type="PROSITE" id="PS51823">
    <property type="entry name" value="CLU"/>
    <property type="match status" value="1"/>
</dbReference>
<dbReference type="Pfam" id="PF13424">
    <property type="entry name" value="TPR_12"/>
    <property type="match status" value="2"/>
</dbReference>
<dbReference type="GO" id="GO:0005634">
    <property type="term" value="C:nucleus"/>
    <property type="evidence" value="ECO:0007669"/>
    <property type="project" value="UniProtKB-SubCell"/>
</dbReference>
<evidence type="ECO:0000256" key="2">
    <source>
        <dbReference type="ARBA" id="ARBA00004514"/>
    </source>
</evidence>
<dbReference type="Proteomes" id="UP000091857">
    <property type="component" value="Chromosome 5"/>
</dbReference>
<dbReference type="SMART" id="SM00028">
    <property type="entry name" value="TPR"/>
    <property type="match status" value="3"/>
</dbReference>
<evidence type="ECO:0000313" key="10">
    <source>
        <dbReference type="EMBL" id="OAY49016.1"/>
    </source>
</evidence>
<gene>
    <name evidence="10" type="ORF">MANES_05G023000v8</name>
</gene>
<keyword evidence="5 7" id="KW-0802">TPR repeat</keyword>
<evidence type="ECO:0000256" key="1">
    <source>
        <dbReference type="ARBA" id="ARBA00004123"/>
    </source>
</evidence>
<dbReference type="InterPro" id="IPR011990">
    <property type="entry name" value="TPR-like_helical_dom_sf"/>
</dbReference>
<dbReference type="GO" id="GO:0003729">
    <property type="term" value="F:mRNA binding"/>
    <property type="evidence" value="ECO:0007669"/>
    <property type="project" value="UniProtKB-ARBA"/>
</dbReference>
<feature type="domain" description="Clu" evidence="9">
    <location>
        <begin position="311"/>
        <end position="586"/>
    </location>
</feature>
<feature type="compositionally biased region" description="Basic and acidic residues" evidence="8">
    <location>
        <begin position="1507"/>
        <end position="1526"/>
    </location>
</feature>
<dbReference type="SUPFAM" id="SSF103107">
    <property type="entry name" value="Hypothetical protein c14orf129, hspc210"/>
    <property type="match status" value="1"/>
</dbReference>
<dbReference type="FunFam" id="1.25.40.10:FF:000024">
    <property type="entry name" value="Tetratricopeptide repeat (TPR)-like superfamily protein"/>
    <property type="match status" value="1"/>
</dbReference>
<evidence type="ECO:0000313" key="11">
    <source>
        <dbReference type="Proteomes" id="UP000091857"/>
    </source>
</evidence>
<name>A0A2C9VV15_MANES</name>
<dbReference type="PROSITE" id="PS50005">
    <property type="entry name" value="TPR"/>
    <property type="match status" value="1"/>
</dbReference>
<feature type="region of interest" description="Disordered" evidence="8">
    <location>
        <begin position="1461"/>
        <end position="1488"/>
    </location>
</feature>
<dbReference type="Pfam" id="PF12807">
    <property type="entry name" value="eIF3_p135"/>
    <property type="match status" value="1"/>
</dbReference>
<feature type="region of interest" description="Disordered" evidence="8">
    <location>
        <begin position="1507"/>
        <end position="1541"/>
    </location>
</feature>
<comment type="subcellular location">
    <subcellularLocation>
        <location evidence="2">Cytoplasm</location>
        <location evidence="2">Cytosol</location>
    </subcellularLocation>
    <subcellularLocation>
        <location evidence="1">Nucleus</location>
    </subcellularLocation>
</comment>
<evidence type="ECO:0000256" key="4">
    <source>
        <dbReference type="ARBA" id="ARBA00022737"/>
    </source>
</evidence>
<dbReference type="InterPro" id="IPR025697">
    <property type="entry name" value="CLU_dom"/>
</dbReference>
<dbReference type="PANTHER" id="PTHR12601:SF17">
    <property type="entry name" value="PROTEIN REDUCED CHLOROPLAST COVERAGE 1"/>
    <property type="match status" value="1"/>
</dbReference>
<dbReference type="OrthoDB" id="1414216at2759"/>
<feature type="compositionally biased region" description="Polar residues" evidence="8">
    <location>
        <begin position="646"/>
        <end position="656"/>
    </location>
</feature>
<evidence type="ECO:0000256" key="7">
    <source>
        <dbReference type="PROSITE-ProRule" id="PRU00339"/>
    </source>
</evidence>
<keyword evidence="11" id="KW-1185">Reference proteome</keyword>
<dbReference type="SUPFAM" id="SSF48452">
    <property type="entry name" value="TPR-like"/>
    <property type="match status" value="1"/>
</dbReference>
<dbReference type="PANTHER" id="PTHR12601">
    <property type="entry name" value="EUKARYOTIC TRANSLATION INITIATION FACTOR 3 SUBUNIT EIF-3"/>
    <property type="match status" value="1"/>
</dbReference>
<dbReference type="CDD" id="cd15466">
    <property type="entry name" value="CLU-central"/>
    <property type="match status" value="1"/>
</dbReference>
<dbReference type="EMBL" id="CM004391">
    <property type="protein sequence ID" value="OAY49016.1"/>
    <property type="molecule type" value="Genomic_DNA"/>
</dbReference>
<comment type="caution">
    <text evidence="10">The sequence shown here is derived from an EMBL/GenBank/DDBJ whole genome shotgun (WGS) entry which is preliminary data.</text>
</comment>
<feature type="region of interest" description="Disordered" evidence="8">
    <location>
        <begin position="577"/>
        <end position="665"/>
    </location>
</feature>
<dbReference type="InterPro" id="IPR033646">
    <property type="entry name" value="CLU-central"/>
</dbReference>
<evidence type="ECO:0000259" key="9">
    <source>
        <dbReference type="PROSITE" id="PS51823"/>
    </source>
</evidence>
<sequence length="1870" mass="206225">MAPRNSRGKAKGEKKKKDEKVLPVVTDITVNLPDETSAALKGISTDRIIDVRRLLSVNTETCYITNFSLSHEVRGPRLKDTVDVSALKPCVLTLTEEDYDEELAVAHVRRLLDIVACTTWFGPSASTQDKAKSDSGKNAPGVQDKTAKKTTSQANTAKQSSSSKEVLMEAEGEMNHSCPKLGSFYEFFSLSHLNPPIQFIRKAAKRKVEDIPEEDHLFSLDVKLCNGKLVQVEACRKGFYNVGKQRILCHDLVDLLRQLSRAFDNAYDDLMKAFSERNKFGNLPYGFRANTWLIPPFAAQSPSVFPSLPVEDEVWGGNGGGLGRDGKSDLIPWASEFLFLASMPCKTAEERQVRDRKVFLLHSLFVDVAIFRAIRAVQHVRVNQDLLCSLGSSKILYTERVGDLSITIMKDNSNASFKVDTKIDGIQATGVDKKDLVQRNLLKGITADENTAAHDIVTLGIVNVRYGGYVAVVKVEGREEKNVSPPSQSIELEQPEGGANALNINSLRLLLHRTTSSEHSKPAAHLQASECEELSASQAFVEQMLEESLAKLEQEESKQDHFVRWELGACWIQHLQDQKNTEKGKKPSIRKSKKLSLEKEMKVEGLGMPLRSLKGNKKKTDESKEIQSKNSRSSFGGATGEDEVATSASMEPQPETTSKKNELPLQRLLSDTAFTRLKESDTGLHSKTLQELIDMSQKYYIEVALPKLVADFGSLELSPVDGRTLTDFMHTRGLRMRSLGHVVKLSEKLSHVQSLCIHEMIVRAFKHILQAVIAAVADHEKMAVSIAAALNLMLGVPESRDSDKSCHVNPLVWRWLEVFLKKRYEWDLSSSSFKDVRKIAILRGLCHKVGIELVPRDYDMASAHPFRKSDVVSLVPVHKQAACSSADGRQLLESSKTALDKGKLEDAVTYGTKALAKLVAVCGPYHRMTAGAYSLLAVVLYHTGDFNQATIYQQKALDINERELGLDHPDTMKSYGDLAVFYYRLQHTELALKYVKRALYLLHLTCGPSHPNTAATYINVAMMEEGLGNVHVALRYLHKALKCNQRLLGPDHIQTAASYHAIAIALSLMEAYPLSVQHEQTTLQILRAKLGPDDLRTQDAAAWLEYFESKAFEQQEAARNGTRKPDASIASKGHLSVSDLLDYINPSRDTKGRDFVSVKRKGYITKIKEKTNPNVNLTSSDESPKEILKEASDEEMHTPLATQKTSSAQVQFQQPIVEESAEKKSGISNDIFPVAHAEGDDGWQPVQRPRSAGSYGRRLKQRRGIIGKVYQKKIVDTNMDYPPVKNNHQSNRYYLLKKRALSHGNYVDHHAANPSLGAKFGRRIVKAVTYRVKSIPSGNKTAATENSGCGSKDFALSLESRPNSAPNDVLPVRNSVVSLGKSPSYKEVALAPPGTIAKFQVWFPQSDIPDNQEIGVGKHEEEKIEAIEHASKVVTDLEDLCAEKDKNSAIDLADHLNNITDVERKEESHSSDAKDENSFMEPQSTLGSESGVIGVHEVMENGTLIDDMKNSVDPLSKESTREKDSAEFEPQGNYNSNLSQVEDLKDKSLVINSGETHGFPNKKLSASAAPFNPSPSIARAASLTVNIPLPSGPGAVPAVAPWPVNMTLHPGPATVLPTISPMSSPHYPYPSPPATPNVMQPLPFIYPPYSQGQAVPTSTFPVTSNAFHPNHFSWQCNVNHNVSEFIPSTVWPGCHSVEFSAPPPVAEPIPDRMLEPKLQIENPESTTPPSVLSADTHNVGKAKKEANLLASEGTDDAKELAKVGLEHLKENGHLNLGKVEISGNASGQNKIFKESTSCGDERKIDGEKTFSILIRGRRNRKQTLRMPISLLSRPYGSQSFKVICNRVVRGSEAPKSTGFSSSEDSAANAT</sequence>
<accession>A0A2C9VV15</accession>
<keyword evidence="6" id="KW-0539">Nucleus</keyword>
<feature type="region of interest" description="Disordered" evidence="8">
    <location>
        <begin position="125"/>
        <end position="169"/>
    </location>
</feature>
<protein>
    <recommendedName>
        <fullName evidence="9">Clu domain-containing protein</fullName>
    </recommendedName>
</protein>
<dbReference type="Pfam" id="PF15044">
    <property type="entry name" value="CLU_N"/>
    <property type="match status" value="1"/>
</dbReference>
<dbReference type="Gramene" id="Manes.05G023000.1.v8.1">
    <property type="protein sequence ID" value="Manes.05G023000.1.v8.1.CDS"/>
    <property type="gene ID" value="Manes.05G023000.v8.1"/>
</dbReference>
<feature type="compositionally biased region" description="Basic and acidic residues" evidence="8">
    <location>
        <begin position="1461"/>
        <end position="1477"/>
    </location>
</feature>
<evidence type="ECO:0000256" key="6">
    <source>
        <dbReference type="ARBA" id="ARBA00023242"/>
    </source>
</evidence>
<evidence type="ECO:0000256" key="8">
    <source>
        <dbReference type="SAM" id="MobiDB-lite"/>
    </source>
</evidence>
<organism evidence="10 11">
    <name type="scientific">Manihot esculenta</name>
    <name type="common">Cassava</name>
    <name type="synonym">Jatropha manihot</name>
    <dbReference type="NCBI Taxonomy" id="3983"/>
    <lineage>
        <taxon>Eukaryota</taxon>
        <taxon>Viridiplantae</taxon>
        <taxon>Streptophyta</taxon>
        <taxon>Embryophyta</taxon>
        <taxon>Tracheophyta</taxon>
        <taxon>Spermatophyta</taxon>
        <taxon>Magnoliopsida</taxon>
        <taxon>eudicotyledons</taxon>
        <taxon>Gunneridae</taxon>
        <taxon>Pentapetalae</taxon>
        <taxon>rosids</taxon>
        <taxon>fabids</taxon>
        <taxon>Malpighiales</taxon>
        <taxon>Euphorbiaceae</taxon>
        <taxon>Crotonoideae</taxon>
        <taxon>Manihoteae</taxon>
        <taxon>Manihot</taxon>
    </lineage>
</organism>
<feature type="repeat" description="TPR" evidence="7">
    <location>
        <begin position="930"/>
        <end position="963"/>
    </location>
</feature>
<dbReference type="STRING" id="3983.A0A2C9VV15"/>
<dbReference type="InterPro" id="IPR027523">
    <property type="entry name" value="CLU_prot"/>
</dbReference>
<dbReference type="GO" id="GO:0005829">
    <property type="term" value="C:cytosol"/>
    <property type="evidence" value="ECO:0007669"/>
    <property type="project" value="UniProtKB-SubCell"/>
</dbReference>
<feature type="region of interest" description="Disordered" evidence="8">
    <location>
        <begin position="1238"/>
        <end position="1257"/>
    </location>
</feature>
<evidence type="ECO:0000256" key="5">
    <source>
        <dbReference type="ARBA" id="ARBA00022803"/>
    </source>
</evidence>
<keyword evidence="3" id="KW-0963">Cytoplasm</keyword>